<organism evidence="5 6">
    <name type="scientific">Crotalus adamanteus</name>
    <name type="common">Eastern diamondback rattlesnake</name>
    <dbReference type="NCBI Taxonomy" id="8729"/>
    <lineage>
        <taxon>Eukaryota</taxon>
        <taxon>Metazoa</taxon>
        <taxon>Chordata</taxon>
        <taxon>Craniata</taxon>
        <taxon>Vertebrata</taxon>
        <taxon>Euteleostomi</taxon>
        <taxon>Lepidosauria</taxon>
        <taxon>Squamata</taxon>
        <taxon>Bifurcata</taxon>
        <taxon>Unidentata</taxon>
        <taxon>Episquamata</taxon>
        <taxon>Toxicofera</taxon>
        <taxon>Serpentes</taxon>
        <taxon>Colubroidea</taxon>
        <taxon>Viperidae</taxon>
        <taxon>Crotalinae</taxon>
        <taxon>Crotalus</taxon>
    </lineage>
</organism>
<feature type="compositionally biased region" description="Basic and acidic residues" evidence="2">
    <location>
        <begin position="44"/>
        <end position="53"/>
    </location>
</feature>
<feature type="transmembrane region" description="Helical" evidence="3">
    <location>
        <begin position="766"/>
        <end position="786"/>
    </location>
</feature>
<dbReference type="PANTHER" id="PTHR35442">
    <property type="entry name" value="TRANSMEMBRANE PROTEIN 249"/>
    <property type="match status" value="1"/>
</dbReference>
<dbReference type="PANTHER" id="PTHR35442:SF1">
    <property type="entry name" value="CATION CHANNEL SPERM-ASSOCIATED AUXILIARY SUBUNIT TMEM249"/>
    <property type="match status" value="1"/>
</dbReference>
<evidence type="ECO:0000256" key="2">
    <source>
        <dbReference type="SAM" id="MobiDB-lite"/>
    </source>
</evidence>
<dbReference type="SUPFAM" id="SSF52047">
    <property type="entry name" value="RNI-like"/>
    <property type="match status" value="1"/>
</dbReference>
<feature type="compositionally biased region" description="Low complexity" evidence="2">
    <location>
        <begin position="8"/>
        <end position="22"/>
    </location>
</feature>
<dbReference type="SMART" id="SM00367">
    <property type="entry name" value="LRR_CC"/>
    <property type="match status" value="3"/>
</dbReference>
<dbReference type="Gene3D" id="3.80.10.10">
    <property type="entry name" value="Ribonuclease Inhibitor"/>
    <property type="match status" value="1"/>
</dbReference>
<evidence type="ECO:0000313" key="6">
    <source>
        <dbReference type="Proteomes" id="UP001474421"/>
    </source>
</evidence>
<dbReference type="InterPro" id="IPR032675">
    <property type="entry name" value="LRR_dom_sf"/>
</dbReference>
<keyword evidence="3" id="KW-1133">Transmembrane helix</keyword>
<keyword evidence="1" id="KW-0833">Ubl conjugation pathway</keyword>
<dbReference type="Gene3D" id="1.20.1280.50">
    <property type="match status" value="1"/>
</dbReference>
<dbReference type="InterPro" id="IPR001810">
    <property type="entry name" value="F-box_dom"/>
</dbReference>
<dbReference type="EMBL" id="JAOTOJ010000003">
    <property type="protein sequence ID" value="KAK9402812.1"/>
    <property type="molecule type" value="Genomic_DNA"/>
</dbReference>
<dbReference type="InterPro" id="IPR047922">
    <property type="entry name" value="FBXL6_F-box"/>
</dbReference>
<gene>
    <name evidence="5" type="ORF">NXF25_007639</name>
</gene>
<feature type="compositionally biased region" description="Basic residues" evidence="2">
    <location>
        <begin position="54"/>
        <end position="63"/>
    </location>
</feature>
<accession>A0AAW1BLX0</accession>
<keyword evidence="3" id="KW-0472">Membrane</keyword>
<sequence>MREEGRRPGPALLRPLPGLLRAPSRRPPRRAPPRAVWEAGPAAMRREVSPEPPRKRRPRRRRQAKAEVPPRFLLKRAAAGEARAACRRRAAGGGGEAGGGSARAGGDWGSGLPAELLVRVFGLAAASEGGAVPFLCRAACVCRFWSRAAAAPVLWQTVAVGHCWAAPGQKWAPAQQKRALGTLEWLATHRFSLLRDFSLSHWKSLVPQVLQALAASCPLLAALRLGHCSGVTAEPLCLLATSCPRLVSLNLQGSQVDPWAVTGFLETAGARMQQLFLTYSSRMSAIIALLVGGCCPDLHLLEVNAEIKQSTQHFQLPIEQLQAACPQLQVLRLLNVTYYPKPLSASSPPSPGFPQLEELCLATTAFSFVDNHMLWRILSASSRLRVLDLRGCVRVTPKGLEQLTCPDLEQLYLGLHYSASHLSRPLEGSPLLTWKWRHSLRELDLTGQSFGEQDLERAMAAFTQGGGEGGAPVLRSLSLTGTKIALGTVRALIASCPALSYLNLSSCRHLPRGTKRAYRGPDEIRQCLHQLLTSSEAPATSASVHSQVGSCQPPPMLLSLCRVLRIREKGCLLFSLAFFGGGGRRGERFPGLLQGPVDLQGPHSPSRGAPGRMILKSILRGPLALWYCCFINSEEYLHQQLLENKYFPFQVQQPKGKAFPGVGARRGLGKGPERPRVLPAGRISSKPLAMGEGGRLQEKEAPNIRGSVRCTEEMWRLFVMEYYKDTVWKGLLGFVISVIASIFYFKTSARAKGLTRVLPFQTHQDFSAFFIFSMVCGLWLVISNVCKRRLIINHSRDVYQFYIRGILWHEGPLHQIYVRTVSQRDAYGKLFYSLIINGYRLEVLTLVRLTKNYESERPLTPTSTSPAPWEKLAYHPGPAWPWQSQGQRKDINVASGFSRACLCSHRERPLPCPAEGAPLLPWGPFCTIQEGRGQPLPPQEGREGKQGEERKQAVVVQSTLVDTLGRRIARYLNLNYFEYEDLSMLHVIRHFPPEIEEDEDEDMSLV</sequence>
<feature type="transmembrane region" description="Helical" evidence="3">
    <location>
        <begin position="726"/>
        <end position="746"/>
    </location>
</feature>
<feature type="domain" description="F-box" evidence="4">
    <location>
        <begin position="111"/>
        <end position="158"/>
    </location>
</feature>
<evidence type="ECO:0000256" key="1">
    <source>
        <dbReference type="ARBA" id="ARBA00022786"/>
    </source>
</evidence>
<feature type="compositionally biased region" description="Basic and acidic residues" evidence="2">
    <location>
        <begin position="940"/>
        <end position="952"/>
    </location>
</feature>
<comment type="caution">
    <text evidence="5">The sequence shown here is derived from an EMBL/GenBank/DDBJ whole genome shotgun (WGS) entry which is preliminary data.</text>
</comment>
<keyword evidence="3" id="KW-0812">Transmembrane</keyword>
<dbReference type="CDD" id="cd22119">
    <property type="entry name" value="F-box_FBXL6"/>
    <property type="match status" value="1"/>
</dbReference>
<dbReference type="Proteomes" id="UP001474421">
    <property type="component" value="Unassembled WGS sequence"/>
</dbReference>
<keyword evidence="6" id="KW-1185">Reference proteome</keyword>
<dbReference type="SUPFAM" id="SSF81383">
    <property type="entry name" value="F-box domain"/>
    <property type="match status" value="1"/>
</dbReference>
<proteinExistence type="predicted"/>
<dbReference type="GO" id="GO:0019005">
    <property type="term" value="C:SCF ubiquitin ligase complex"/>
    <property type="evidence" value="ECO:0007669"/>
    <property type="project" value="InterPro"/>
</dbReference>
<evidence type="ECO:0000256" key="3">
    <source>
        <dbReference type="SAM" id="Phobius"/>
    </source>
</evidence>
<dbReference type="InterPro" id="IPR006553">
    <property type="entry name" value="Leu-rich_rpt_Cys-con_subtyp"/>
</dbReference>
<dbReference type="AlphaFoldDB" id="A0AAW1BLX0"/>
<dbReference type="Pfam" id="PF12937">
    <property type="entry name" value="F-box-like"/>
    <property type="match status" value="1"/>
</dbReference>
<reference evidence="5 6" key="1">
    <citation type="journal article" date="2024" name="Proc. Natl. Acad. Sci. U.S.A.">
        <title>The genetic regulatory architecture and epigenomic basis for age-related changes in rattlesnake venom.</title>
        <authorList>
            <person name="Hogan M.P."/>
            <person name="Holding M.L."/>
            <person name="Nystrom G.S."/>
            <person name="Colston T.J."/>
            <person name="Bartlett D.A."/>
            <person name="Mason A.J."/>
            <person name="Ellsworth S.A."/>
            <person name="Rautsaw R.M."/>
            <person name="Lawrence K.C."/>
            <person name="Strickland J.L."/>
            <person name="He B."/>
            <person name="Fraser P."/>
            <person name="Margres M.J."/>
            <person name="Gilbert D.M."/>
            <person name="Gibbs H.L."/>
            <person name="Parkinson C.L."/>
            <person name="Rokyta D.R."/>
        </authorList>
    </citation>
    <scope>NUCLEOTIDE SEQUENCE [LARGE SCALE GENOMIC DNA]</scope>
    <source>
        <strain evidence="5">DRR0105</strain>
    </source>
</reference>
<evidence type="ECO:0000259" key="4">
    <source>
        <dbReference type="Pfam" id="PF12937"/>
    </source>
</evidence>
<dbReference type="InterPro" id="IPR036047">
    <property type="entry name" value="F-box-like_dom_sf"/>
</dbReference>
<name>A0AAW1BLX0_CROAD</name>
<feature type="region of interest" description="Disordered" evidence="2">
    <location>
        <begin position="1"/>
        <end position="69"/>
    </location>
</feature>
<dbReference type="InterPro" id="IPR027861">
    <property type="entry name" value="TMEM249"/>
</dbReference>
<feature type="region of interest" description="Disordered" evidence="2">
    <location>
        <begin position="931"/>
        <end position="952"/>
    </location>
</feature>
<protein>
    <submittedName>
        <fullName evidence="5">F-box/LRR-repeat protein 6</fullName>
    </submittedName>
</protein>
<evidence type="ECO:0000313" key="5">
    <source>
        <dbReference type="EMBL" id="KAK9402812.1"/>
    </source>
</evidence>
<feature type="compositionally biased region" description="Basic residues" evidence="2">
    <location>
        <begin position="23"/>
        <end position="32"/>
    </location>
</feature>
<dbReference type="Pfam" id="PF15158">
    <property type="entry name" value="TMEM249"/>
    <property type="match status" value="2"/>
</dbReference>